<evidence type="ECO:0000313" key="3">
    <source>
        <dbReference type="RefSeq" id="XP_022342023.1"/>
    </source>
</evidence>
<accession>A0A8B8EQF8</accession>
<feature type="compositionally biased region" description="Polar residues" evidence="1">
    <location>
        <begin position="8"/>
        <end position="20"/>
    </location>
</feature>
<dbReference type="RefSeq" id="XP_022342023.1">
    <property type="nucleotide sequence ID" value="XM_022486315.1"/>
</dbReference>
<name>A0A8B8EQF8_CRAVI</name>
<reference evidence="3" key="1">
    <citation type="submission" date="2025-08" db="UniProtKB">
        <authorList>
            <consortium name="RefSeq"/>
        </authorList>
    </citation>
    <scope>IDENTIFICATION</scope>
    <source>
        <tissue evidence="3">Whole sample</tissue>
    </source>
</reference>
<organism evidence="2 3">
    <name type="scientific">Crassostrea virginica</name>
    <name type="common">Eastern oyster</name>
    <dbReference type="NCBI Taxonomy" id="6565"/>
    <lineage>
        <taxon>Eukaryota</taxon>
        <taxon>Metazoa</taxon>
        <taxon>Spiralia</taxon>
        <taxon>Lophotrochozoa</taxon>
        <taxon>Mollusca</taxon>
        <taxon>Bivalvia</taxon>
        <taxon>Autobranchia</taxon>
        <taxon>Pteriomorphia</taxon>
        <taxon>Ostreida</taxon>
        <taxon>Ostreoidea</taxon>
        <taxon>Ostreidae</taxon>
        <taxon>Crassostrea</taxon>
    </lineage>
</organism>
<dbReference type="AlphaFoldDB" id="A0A8B8EQF8"/>
<evidence type="ECO:0000256" key="1">
    <source>
        <dbReference type="SAM" id="MobiDB-lite"/>
    </source>
</evidence>
<keyword evidence="2" id="KW-1185">Reference proteome</keyword>
<proteinExistence type="predicted"/>
<protein>
    <submittedName>
        <fullName evidence="3">Uncharacterized protein LOC111135877</fullName>
    </submittedName>
</protein>
<dbReference type="Proteomes" id="UP000694844">
    <property type="component" value="Chromosome 5"/>
</dbReference>
<dbReference type="OrthoDB" id="6118669at2759"/>
<gene>
    <name evidence="3" type="primary">LOC111135877</name>
</gene>
<sequence>MRIGDTGDTAQTHSSLYQTETSKEPDLKSNDSQTEIQCTASQLSECSTSVFESLTQSSHEEWEIEMSALEKVNLVVHQISDGRVSPLRSQLSTPWAETSSRTKSYYRKQTYEIVKELVELIAPQQSTVILTEILQKHFSSDSDCDDYFISMVASYQEAGSPFLKQQILSIFANQYSKETLLNAIPGLTKHKIDSARKYAVNTPNQLDCTSAVSKLPSDKVQHFVSFISQPHFIQDVAFGERTLKLSTGQKIYIPDVVRTVIGSRIISAYLAYCAEVNFTALKRSSLYHILKQCSASQRKSLCGLDSTTADGMASFDRLMSLSDLMQAHTSSTNTRENVSKDIESRLRSAKRYLSYDYRSHVEESSRLPDHCIQYSLSHMDIPSLSQECHHEHDESCKFCLDLYAVIDDLEQIIVDGLYPTEEIRAEFIHDFQTCKEKIFQWKQHILRTVNQEALRPPY</sequence>
<feature type="region of interest" description="Disordered" evidence="1">
    <location>
        <begin position="1"/>
        <end position="33"/>
    </location>
</feature>
<dbReference type="KEGG" id="cvn:111135877"/>
<evidence type="ECO:0000313" key="2">
    <source>
        <dbReference type="Proteomes" id="UP000694844"/>
    </source>
</evidence>
<dbReference type="GeneID" id="111135877"/>